<evidence type="ECO:0000313" key="1">
    <source>
        <dbReference type="EMBL" id="AEF99128.1"/>
    </source>
</evidence>
<organism evidence="1 2">
    <name type="scientific">Methylomonas methanica (strain DSM 25384 / MC09)</name>
    <dbReference type="NCBI Taxonomy" id="857087"/>
    <lineage>
        <taxon>Bacteria</taxon>
        <taxon>Pseudomonadati</taxon>
        <taxon>Pseudomonadota</taxon>
        <taxon>Gammaproteobacteria</taxon>
        <taxon>Methylococcales</taxon>
        <taxon>Methylococcaceae</taxon>
        <taxon>Methylomonas</taxon>
    </lineage>
</organism>
<dbReference type="eggNOG" id="ENOG5032ZS5">
    <property type="taxonomic scope" value="Bacteria"/>
</dbReference>
<dbReference type="RefSeq" id="WP_013817399.1">
    <property type="nucleotide sequence ID" value="NC_015572.1"/>
</dbReference>
<evidence type="ECO:0008006" key="3">
    <source>
        <dbReference type="Google" id="ProtNLM"/>
    </source>
</evidence>
<dbReference type="Proteomes" id="UP000008888">
    <property type="component" value="Chromosome"/>
</dbReference>
<dbReference type="STRING" id="857087.Metme_0686"/>
<dbReference type="KEGG" id="mmt:Metme_0686"/>
<dbReference type="OrthoDB" id="5354816at2"/>
<dbReference type="Pfam" id="PF08974">
    <property type="entry name" value="DUF1877"/>
    <property type="match status" value="1"/>
</dbReference>
<accession>G0A4W5</accession>
<dbReference type="InterPro" id="IPR035944">
    <property type="entry name" value="YfbM-like_sf"/>
</dbReference>
<gene>
    <name evidence="1" type="ordered locus">Metme_0686</name>
</gene>
<reference evidence="1 2" key="1">
    <citation type="journal article" date="2011" name="J. Bacteriol.">
        <title>Complete Genome Sequence of the Aerobic Marine Methanotroph Methylomonas methanica MC09.</title>
        <authorList>
            <person name="Boden R."/>
            <person name="Cunliffe M."/>
            <person name="Scanlan J."/>
            <person name="Moussard H."/>
            <person name="Kits K.D."/>
            <person name="Klotz M.G."/>
            <person name="Jetten M.S."/>
            <person name="Vuilleumier S."/>
            <person name="Han J."/>
            <person name="Peters L."/>
            <person name="Mikhailova N."/>
            <person name="Teshima H."/>
            <person name="Tapia R."/>
            <person name="Kyrpides N."/>
            <person name="Ivanova N."/>
            <person name="Pagani I."/>
            <person name="Cheng J.F."/>
            <person name="Goodwin L."/>
            <person name="Han C."/>
            <person name="Hauser L."/>
            <person name="Land M.L."/>
            <person name="Lapidus A."/>
            <person name="Lucas S."/>
            <person name="Pitluck S."/>
            <person name="Woyke T."/>
            <person name="Stein L."/>
            <person name="Murrell J.C."/>
        </authorList>
    </citation>
    <scope>NUCLEOTIDE SEQUENCE [LARGE SCALE GENOMIC DNA]</scope>
    <source>
        <strain evidence="1 2">MC09</strain>
    </source>
</reference>
<protein>
    <recommendedName>
        <fullName evidence="3">DUF1877 domain-containing protein</fullName>
    </recommendedName>
</protein>
<proteinExistence type="predicted"/>
<sequence length="187" mass="21244">MSMLFTLQQVELEQLESLIKDPSDIFFFLHGPETYIPKKGFFSRLFAAPEPPAQRPWQALPEDSLLDLDKNWHILHYLLADCPWDGPLPQATLLSGGIQLGDVDVGYGPARALRPADIKAFLSFLNDLKADEFGANVSQHDFDQNEIYCSANWQVEDGNLLWTYVVALQNFLREAVARNKGIILYIY</sequence>
<evidence type="ECO:0000313" key="2">
    <source>
        <dbReference type="Proteomes" id="UP000008888"/>
    </source>
</evidence>
<dbReference type="InterPro" id="IPR015068">
    <property type="entry name" value="DUF1877"/>
</dbReference>
<dbReference type="SUPFAM" id="SSF111069">
    <property type="entry name" value="Hypothetical protein yfbM"/>
    <property type="match status" value="1"/>
</dbReference>
<dbReference type="Gene3D" id="3.40.1760.10">
    <property type="entry name" value="YfbM-like super family"/>
    <property type="match status" value="1"/>
</dbReference>
<dbReference type="EMBL" id="CP002738">
    <property type="protein sequence ID" value="AEF99128.1"/>
    <property type="molecule type" value="Genomic_DNA"/>
</dbReference>
<keyword evidence="2" id="KW-1185">Reference proteome</keyword>
<dbReference type="AlphaFoldDB" id="G0A4W5"/>
<name>G0A4W5_METMM</name>
<dbReference type="HOGENOM" id="CLU_110577_1_0_6"/>
<reference evidence="2" key="3">
    <citation type="submission" date="2011-05" db="EMBL/GenBank/DDBJ databases">
        <title>Complete sequence of Methylomonas methanica MC09.</title>
        <authorList>
            <consortium name="US DOE Joint Genome Institute"/>
            <person name="Lucas S."/>
            <person name="Han J."/>
            <person name="Lapidus A."/>
            <person name="Cheng J.-F."/>
            <person name="Goodwin L."/>
            <person name="Pitluck S."/>
            <person name="Peters L."/>
            <person name="Mikhailova N."/>
            <person name="Teshima H."/>
            <person name="Han C."/>
            <person name="Tapia R."/>
            <person name="Land M."/>
            <person name="Hauser L."/>
            <person name="Kyrpides N."/>
            <person name="Ivanova N."/>
            <person name="Pagani I."/>
            <person name="Stein L."/>
            <person name="Woyke T."/>
        </authorList>
    </citation>
    <scope>NUCLEOTIDE SEQUENCE [LARGE SCALE GENOMIC DNA]</scope>
    <source>
        <strain evidence="2">MC09</strain>
    </source>
</reference>
<reference key="2">
    <citation type="submission" date="2011-05" db="EMBL/GenBank/DDBJ databases">
        <title>Complete genome sequence of the aerobic marine methanotroph Methylomonas methanica MC09.</title>
        <authorList>
            <person name="Boden R."/>
            <person name="Cunliffe M."/>
            <person name="Scanlan J."/>
            <person name="Moussard H."/>
            <person name="Kits K.D."/>
            <person name="Klotz M."/>
            <person name="Jetten M."/>
            <person name="Vuilleumier S."/>
            <person name="Han J."/>
            <person name="Peters L."/>
            <person name="Mikhailova N."/>
            <person name="Teshima H."/>
            <person name="Tapia R."/>
            <person name="Kyrpides N."/>
            <person name="Ivanova N."/>
            <person name="Pagani I."/>
            <person name="Cheng J.-F."/>
            <person name="Goodwin L."/>
            <person name="Han C."/>
            <person name="Hauser L."/>
            <person name="Land M."/>
            <person name="Lapidus A."/>
            <person name="Lucas S."/>
            <person name="Pitluck S."/>
            <person name="Woyke T."/>
            <person name="Stein L.Y."/>
            <person name="Murrell C."/>
        </authorList>
    </citation>
    <scope>NUCLEOTIDE SEQUENCE</scope>
    <source>
        <strain>MC09</strain>
    </source>
</reference>